<sequence length="226" mass="25077">MSAKTMELGVALKIIKNNLIWLIALPLIAMVIAFGISKYYLVPQYTSSAQIFITTNVESGSEKETTVYSEQLRTNMQMANTFNTILKSSRMMETVRSELNLAETNEALAKKISIQSDKDSLVFTVSVEDASPKRAQKIVNTITKTYQKDLPKLISNNKVIILEPASLPLESSSPNVIINTMIAFVLGIIGSVLLVSLIYLFRNVIEGEDDLEELSLKFIGDIPLIK</sequence>
<keyword evidence="3" id="KW-1003">Cell membrane</keyword>
<keyword evidence="4" id="KW-0812">Transmembrane</keyword>
<evidence type="ECO:0000256" key="6">
    <source>
        <dbReference type="ARBA" id="ARBA00023136"/>
    </source>
</evidence>
<dbReference type="OrthoDB" id="2360475at2"/>
<comment type="similarity">
    <text evidence="2">Belongs to the CpsC/CapA family.</text>
</comment>
<gene>
    <name evidence="7" type="ORF">EP57_02225</name>
</gene>
<dbReference type="InterPro" id="IPR003856">
    <property type="entry name" value="LPS_length_determ_N"/>
</dbReference>
<evidence type="ECO:0000256" key="3">
    <source>
        <dbReference type="ARBA" id="ARBA00022475"/>
    </source>
</evidence>
<reference evidence="7 8" key="1">
    <citation type="submission" date="2014-05" db="EMBL/GenBank/DDBJ databases">
        <title>Novel Listeriaceae from food processing environments.</title>
        <authorList>
            <person name="den Bakker H.C."/>
        </authorList>
    </citation>
    <scope>NUCLEOTIDE SEQUENCE [LARGE SCALE GENOMIC DNA]</scope>
    <source>
        <strain evidence="7 8">FSL A5-0281</strain>
    </source>
</reference>
<dbReference type="GeneID" id="58716255"/>
<comment type="subcellular location">
    <subcellularLocation>
        <location evidence="1">Cell membrane</location>
        <topology evidence="1">Multi-pass membrane protein</topology>
    </subcellularLocation>
</comment>
<keyword evidence="6" id="KW-0472">Membrane</keyword>
<evidence type="ECO:0000256" key="5">
    <source>
        <dbReference type="ARBA" id="ARBA00022989"/>
    </source>
</evidence>
<evidence type="ECO:0000313" key="7">
    <source>
        <dbReference type="EMBL" id="KGL43708.1"/>
    </source>
</evidence>
<dbReference type="EMBL" id="JNFA01000004">
    <property type="protein sequence ID" value="KGL43708.1"/>
    <property type="molecule type" value="Genomic_DNA"/>
</dbReference>
<dbReference type="RefSeq" id="WP_036083785.1">
    <property type="nucleotide sequence ID" value="NZ_CBCSHQ010000006.1"/>
</dbReference>
<dbReference type="Proteomes" id="UP000029844">
    <property type="component" value="Unassembled WGS sequence"/>
</dbReference>
<keyword evidence="5" id="KW-1133">Transmembrane helix</keyword>
<evidence type="ECO:0000256" key="1">
    <source>
        <dbReference type="ARBA" id="ARBA00004651"/>
    </source>
</evidence>
<name>A0A099WGM8_9LIST</name>
<dbReference type="AlphaFoldDB" id="A0A099WGM8"/>
<dbReference type="eggNOG" id="COG3944">
    <property type="taxonomic scope" value="Bacteria"/>
</dbReference>
<evidence type="ECO:0000313" key="8">
    <source>
        <dbReference type="Proteomes" id="UP000029844"/>
    </source>
</evidence>
<accession>A0A099WGM8</accession>
<dbReference type="GO" id="GO:0004713">
    <property type="term" value="F:protein tyrosine kinase activity"/>
    <property type="evidence" value="ECO:0007669"/>
    <property type="project" value="TreeGrafter"/>
</dbReference>
<protein>
    <submittedName>
        <fullName evidence="7">Uncharacterized protein</fullName>
    </submittedName>
</protein>
<dbReference type="STRING" id="1552123.EP57_02225"/>
<dbReference type="GO" id="GO:0005886">
    <property type="term" value="C:plasma membrane"/>
    <property type="evidence" value="ECO:0007669"/>
    <property type="project" value="UniProtKB-SubCell"/>
</dbReference>
<evidence type="ECO:0000256" key="2">
    <source>
        <dbReference type="ARBA" id="ARBA00006683"/>
    </source>
</evidence>
<organism evidence="7 8">
    <name type="scientific">Listeria booriae</name>
    <dbReference type="NCBI Taxonomy" id="1552123"/>
    <lineage>
        <taxon>Bacteria</taxon>
        <taxon>Bacillati</taxon>
        <taxon>Bacillota</taxon>
        <taxon>Bacilli</taxon>
        <taxon>Bacillales</taxon>
        <taxon>Listeriaceae</taxon>
        <taxon>Listeria</taxon>
    </lineage>
</organism>
<proteinExistence type="inferred from homology"/>
<dbReference type="InterPro" id="IPR050445">
    <property type="entry name" value="Bact_polysacc_biosynth/exp"/>
</dbReference>
<comment type="caution">
    <text evidence="7">The sequence shown here is derived from an EMBL/GenBank/DDBJ whole genome shotgun (WGS) entry which is preliminary data.</text>
</comment>
<dbReference type="Pfam" id="PF02706">
    <property type="entry name" value="Wzz"/>
    <property type="match status" value="1"/>
</dbReference>
<keyword evidence="8" id="KW-1185">Reference proteome</keyword>
<dbReference type="PANTHER" id="PTHR32309">
    <property type="entry name" value="TYROSINE-PROTEIN KINASE"/>
    <property type="match status" value="1"/>
</dbReference>
<dbReference type="PANTHER" id="PTHR32309:SF13">
    <property type="entry name" value="FERRIC ENTEROBACTIN TRANSPORT PROTEIN FEPE"/>
    <property type="match status" value="1"/>
</dbReference>
<evidence type="ECO:0000256" key="4">
    <source>
        <dbReference type="ARBA" id="ARBA00022692"/>
    </source>
</evidence>